<dbReference type="RefSeq" id="WP_052522402.1">
    <property type="nucleotide sequence ID" value="NZ_BAMD01000218.1"/>
</dbReference>
<protein>
    <submittedName>
        <fullName evidence="1">Mu-like prophage protein gpG</fullName>
    </submittedName>
</protein>
<dbReference type="AlphaFoldDB" id="W7YC18"/>
<dbReference type="eggNOG" id="COG5005">
    <property type="taxonomic scope" value="Bacteria"/>
</dbReference>
<evidence type="ECO:0000313" key="1">
    <source>
        <dbReference type="EMBL" id="GAF06012.1"/>
    </source>
</evidence>
<dbReference type="STRING" id="869213.GCA_000517085_00011"/>
<keyword evidence="2" id="KW-1185">Reference proteome</keyword>
<evidence type="ECO:0000313" key="2">
    <source>
        <dbReference type="Proteomes" id="UP000019402"/>
    </source>
</evidence>
<accession>W7YC18</accession>
<dbReference type="EMBL" id="BAMD01000218">
    <property type="protein sequence ID" value="GAF06012.1"/>
    <property type="molecule type" value="Genomic_DNA"/>
</dbReference>
<dbReference type="Proteomes" id="UP000019402">
    <property type="component" value="Unassembled WGS sequence"/>
</dbReference>
<comment type="caution">
    <text evidence="1">The sequence shown here is derived from an EMBL/GenBank/DDBJ whole genome shotgun (WGS) entry which is preliminary data.</text>
</comment>
<reference evidence="1 2" key="1">
    <citation type="journal article" date="2014" name="Genome Announc.">
        <title>Draft Genome Sequence of Cytophaga fermentans JCM 21142T, a Facultative Anaerobe Isolated from Marine Mud.</title>
        <authorList>
            <person name="Starns D."/>
            <person name="Oshima K."/>
            <person name="Suda W."/>
            <person name="Iino T."/>
            <person name="Yuki M."/>
            <person name="Inoue J."/>
            <person name="Kitamura K."/>
            <person name="Iida T."/>
            <person name="Darby A."/>
            <person name="Hattori M."/>
            <person name="Ohkuma M."/>
        </authorList>
    </citation>
    <scope>NUCLEOTIDE SEQUENCE [LARGE SCALE GENOMIC DNA]</scope>
    <source>
        <strain evidence="1 2">JCM 21142</strain>
    </source>
</reference>
<dbReference type="InterPro" id="IPR006522">
    <property type="entry name" value="Phage_virion_morphogenesis"/>
</dbReference>
<organism evidence="1 2">
    <name type="scientific">Saccharicrinis fermentans DSM 9555 = JCM 21142</name>
    <dbReference type="NCBI Taxonomy" id="869213"/>
    <lineage>
        <taxon>Bacteria</taxon>
        <taxon>Pseudomonadati</taxon>
        <taxon>Bacteroidota</taxon>
        <taxon>Bacteroidia</taxon>
        <taxon>Marinilabiliales</taxon>
        <taxon>Marinilabiliaceae</taxon>
        <taxon>Saccharicrinis</taxon>
    </lineage>
</organism>
<sequence>MEKRKVVKNESNRKSGRATLVDTGRLRRSIRKVRVSKTSAIIGTDVPYAEAHNDGYRGRVKQRVRAHTRTTIHGKVNVKTHSRVINLNLPRRRFIGNSAQLEKQITRMMTLEIRRAINV</sequence>
<gene>
    <name evidence="1" type="ORF">JCM21142_134779</name>
</gene>
<dbReference type="Pfam" id="PF05069">
    <property type="entry name" value="Phage_tail_S"/>
    <property type="match status" value="1"/>
</dbReference>
<name>W7YC18_9BACT</name>
<proteinExistence type="predicted"/>